<proteinExistence type="predicted"/>
<evidence type="ECO:0000313" key="2">
    <source>
        <dbReference type="Proteomes" id="UP000076503"/>
    </source>
</evidence>
<dbReference type="Proteomes" id="UP000076503">
    <property type="component" value="Unassembled WGS sequence"/>
</dbReference>
<sequence length="137" mass="15220">MRLLISLMFIEVVLMAKTFALPLCQEYFKQVPHVEKVDVGTNDNELLSVYGFSLDESQLITIKKLKESLSNSLNIKSQFGGVNEISIVCTSENAVGFTIKGKLGELSAFYLFKKGSYYAGPLLYTEGDVLTIKSDSF</sequence>
<gene>
    <name evidence="1" type="ORF">N476_24215</name>
</gene>
<dbReference type="EMBL" id="AUXZ01000113">
    <property type="protein sequence ID" value="KZN46659.1"/>
    <property type="molecule type" value="Genomic_DNA"/>
</dbReference>
<organism evidence="1 2">
    <name type="scientific">Pseudoalteromonas luteoviolacea H33</name>
    <dbReference type="NCBI Taxonomy" id="1365251"/>
    <lineage>
        <taxon>Bacteria</taxon>
        <taxon>Pseudomonadati</taxon>
        <taxon>Pseudomonadota</taxon>
        <taxon>Gammaproteobacteria</taxon>
        <taxon>Alteromonadales</taxon>
        <taxon>Pseudoalteromonadaceae</taxon>
        <taxon>Pseudoalteromonas</taxon>
    </lineage>
</organism>
<comment type="caution">
    <text evidence="1">The sequence shown here is derived from an EMBL/GenBank/DDBJ whole genome shotgun (WGS) entry which is preliminary data.</text>
</comment>
<dbReference type="AlphaFoldDB" id="A0A167BKS9"/>
<evidence type="ECO:0000313" key="1">
    <source>
        <dbReference type="EMBL" id="KZN46659.1"/>
    </source>
</evidence>
<reference evidence="1 2" key="1">
    <citation type="submission" date="2013-07" db="EMBL/GenBank/DDBJ databases">
        <title>Comparative Genomic and Metabolomic Analysis of Twelve Strains of Pseudoalteromonas luteoviolacea.</title>
        <authorList>
            <person name="Vynne N.G."/>
            <person name="Mansson M."/>
            <person name="Gram L."/>
        </authorList>
    </citation>
    <scope>NUCLEOTIDE SEQUENCE [LARGE SCALE GENOMIC DNA]</scope>
    <source>
        <strain evidence="1 2">H33</strain>
    </source>
</reference>
<protein>
    <submittedName>
        <fullName evidence="1">Uncharacterized protein</fullName>
    </submittedName>
</protein>
<dbReference type="PATRIC" id="fig|1365251.3.peg.4331"/>
<name>A0A167BKS9_9GAMM</name>
<accession>A0A167BKS9</accession>